<protein>
    <recommendedName>
        <fullName evidence="3">Fido domain-containing protein</fullName>
    </recommendedName>
</protein>
<keyword evidence="2" id="KW-1185">Reference proteome</keyword>
<sequence>MDPLAPLLELAEVADALEQSRAAVDRTLWHRTLRNSGAAVATEVSLRSAVASAALDGAQFDVDEVRSGTVTDPTVQGALRVAGELPSMVDTWQKAPRQVLARLHLLAARDLAAPEDLGRPVVDSDGSVRLATLCVLVTSQTTLPAALVAAVVHGEMLALRPFPTAAGVVARAAARLTLAARGLDPRLLVAIDVGHAERSPEYVGASGAFTTGSPDGLRSWLKHYGQALAHGADVTTKICNEI</sequence>
<accession>A0A543AZG2</accession>
<comment type="caution">
    <text evidence="1">The sequence shown here is derived from an EMBL/GenBank/DDBJ whole genome shotgun (WGS) entry which is preliminary data.</text>
</comment>
<dbReference type="EMBL" id="VFOW01000001">
    <property type="protein sequence ID" value="TQL77973.1"/>
    <property type="molecule type" value="Genomic_DNA"/>
</dbReference>
<gene>
    <name evidence="1" type="ORF">FB566_3548</name>
</gene>
<dbReference type="InParanoid" id="A0A543AZG2"/>
<evidence type="ECO:0000313" key="2">
    <source>
        <dbReference type="Proteomes" id="UP000317043"/>
    </source>
</evidence>
<proteinExistence type="predicted"/>
<dbReference type="Proteomes" id="UP000317043">
    <property type="component" value="Unassembled WGS sequence"/>
</dbReference>
<evidence type="ECO:0008006" key="3">
    <source>
        <dbReference type="Google" id="ProtNLM"/>
    </source>
</evidence>
<name>A0A543AZG2_9ACTN</name>
<organism evidence="1 2">
    <name type="scientific">Stackebrandtia endophytica</name>
    <dbReference type="NCBI Taxonomy" id="1496996"/>
    <lineage>
        <taxon>Bacteria</taxon>
        <taxon>Bacillati</taxon>
        <taxon>Actinomycetota</taxon>
        <taxon>Actinomycetes</taxon>
        <taxon>Glycomycetales</taxon>
        <taxon>Glycomycetaceae</taxon>
        <taxon>Stackebrandtia</taxon>
    </lineage>
</organism>
<reference evidence="1 2" key="1">
    <citation type="submission" date="2019-06" db="EMBL/GenBank/DDBJ databases">
        <title>Sequencing the genomes of 1000 actinobacteria strains.</title>
        <authorList>
            <person name="Klenk H.-P."/>
        </authorList>
    </citation>
    <scope>NUCLEOTIDE SEQUENCE [LARGE SCALE GENOMIC DNA]</scope>
    <source>
        <strain evidence="1 2">DSM 45928</strain>
    </source>
</reference>
<evidence type="ECO:0000313" key="1">
    <source>
        <dbReference type="EMBL" id="TQL77973.1"/>
    </source>
</evidence>
<dbReference type="AlphaFoldDB" id="A0A543AZG2"/>